<gene>
    <name evidence="1" type="ORF">Q766_11390</name>
</gene>
<keyword evidence="2" id="KW-1185">Reference proteome</keyword>
<dbReference type="EMBL" id="JRLY01000008">
    <property type="protein sequence ID" value="KGO92714.1"/>
    <property type="molecule type" value="Genomic_DNA"/>
</dbReference>
<dbReference type="Proteomes" id="UP000030111">
    <property type="component" value="Unassembled WGS sequence"/>
</dbReference>
<name>A0A0A2MKC0_9FLAO</name>
<comment type="caution">
    <text evidence="1">The sequence shown here is derived from an EMBL/GenBank/DDBJ whole genome shotgun (WGS) entry which is preliminary data.</text>
</comment>
<evidence type="ECO:0000313" key="1">
    <source>
        <dbReference type="EMBL" id="KGO92714.1"/>
    </source>
</evidence>
<accession>A0A0A2MKC0</accession>
<dbReference type="AlphaFoldDB" id="A0A0A2MKC0"/>
<protein>
    <submittedName>
        <fullName evidence="1">Uncharacterized protein</fullName>
    </submittedName>
</protein>
<dbReference type="STRING" id="1121898.GCA_000422725_02443"/>
<proteinExistence type="predicted"/>
<evidence type="ECO:0000313" key="2">
    <source>
        <dbReference type="Proteomes" id="UP000030111"/>
    </source>
</evidence>
<sequence>MILGSFYLRRTSNGNLTGEFYNTTNDTIFTESADLQIGNNESFVGEYDSTYFDGGAQTRKLKIVMKNLNLNIFTLEWLNNGVAQFFGEGFINDDILIGTYWDDQLEAQLPDELVRFSR</sequence>
<organism evidence="1 2">
    <name type="scientific">Flavobacterium subsaxonicum WB 4.1-42 = DSM 21790</name>
    <dbReference type="NCBI Taxonomy" id="1121898"/>
    <lineage>
        <taxon>Bacteria</taxon>
        <taxon>Pseudomonadati</taxon>
        <taxon>Bacteroidota</taxon>
        <taxon>Flavobacteriia</taxon>
        <taxon>Flavobacteriales</taxon>
        <taxon>Flavobacteriaceae</taxon>
        <taxon>Flavobacterium</taxon>
    </lineage>
</organism>
<reference evidence="1 2" key="1">
    <citation type="submission" date="2013-09" db="EMBL/GenBank/DDBJ databases">
        <authorList>
            <person name="Zeng Z."/>
            <person name="Chen C."/>
        </authorList>
    </citation>
    <scope>NUCLEOTIDE SEQUENCE [LARGE SCALE GENOMIC DNA]</scope>
    <source>
        <strain evidence="1 2">WB 4.1-42</strain>
    </source>
</reference>
<dbReference type="RefSeq" id="WP_026992797.1">
    <property type="nucleotide sequence ID" value="NZ_JRLY01000008.1"/>
</dbReference>